<gene>
    <name evidence="4" type="ORF">RJ45_15150</name>
</gene>
<dbReference type="InterPro" id="IPR006016">
    <property type="entry name" value="UspA"/>
</dbReference>
<comment type="subcellular location">
    <subcellularLocation>
        <location evidence="2">Cytoplasm</location>
    </subcellularLocation>
</comment>
<dbReference type="Gene3D" id="3.40.50.620">
    <property type="entry name" value="HUPs"/>
    <property type="match status" value="1"/>
</dbReference>
<evidence type="ECO:0000256" key="1">
    <source>
        <dbReference type="ARBA" id="ARBA00008791"/>
    </source>
</evidence>
<evidence type="ECO:0000256" key="2">
    <source>
        <dbReference type="PIRNR" id="PIRNR006276"/>
    </source>
</evidence>
<feature type="domain" description="UspA" evidence="3">
    <location>
        <begin position="3"/>
        <end position="140"/>
    </location>
</feature>
<dbReference type="PIRSF" id="PIRSF006276">
    <property type="entry name" value="UspA"/>
    <property type="match status" value="1"/>
</dbReference>
<organism evidence="4 5">
    <name type="scientific">Photobacterium gaetbulicola</name>
    <dbReference type="NCBI Taxonomy" id="1295392"/>
    <lineage>
        <taxon>Bacteria</taxon>
        <taxon>Pseudomonadati</taxon>
        <taxon>Pseudomonadota</taxon>
        <taxon>Gammaproteobacteria</taxon>
        <taxon>Vibrionales</taxon>
        <taxon>Vibrionaceae</taxon>
        <taxon>Photobacterium</taxon>
    </lineage>
</organism>
<name>A0A0B9G234_9GAMM</name>
<dbReference type="Pfam" id="PF00582">
    <property type="entry name" value="Usp"/>
    <property type="match status" value="1"/>
</dbReference>
<dbReference type="InterPro" id="IPR006015">
    <property type="entry name" value="Universal_stress_UspA"/>
</dbReference>
<accession>A0A0B9G234</accession>
<evidence type="ECO:0000259" key="3">
    <source>
        <dbReference type="Pfam" id="PF00582"/>
    </source>
</evidence>
<keyword evidence="2" id="KW-0963">Cytoplasm</keyword>
<dbReference type="AlphaFoldDB" id="A0A0B9G234"/>
<dbReference type="GO" id="GO:0005737">
    <property type="term" value="C:cytoplasm"/>
    <property type="evidence" value="ECO:0007669"/>
    <property type="project" value="UniProtKB-SubCell"/>
</dbReference>
<comment type="similarity">
    <text evidence="1 2">Belongs to the universal stress protein A family.</text>
</comment>
<sequence>MKYRHVLLAVNFDANAEYLVMKAVEQARAHDALLSVIHIDPDFTELYEGVRDFNPTALDDSVHIESVRAMNSLLQGANYPINKHIFYAGYVEDQIIKAIKEFKIDLLVFGHHESSWFHQLTLSSSEPLLRKMPCDLLFVRVER</sequence>
<comment type="caution">
    <text evidence="4">The sequence shown here is derived from an EMBL/GenBank/DDBJ whole genome shotgun (WGS) entry which is preliminary data.</text>
</comment>
<dbReference type="RefSeq" id="WP_039463821.1">
    <property type="nucleotide sequence ID" value="NZ_JWLZ01000169.1"/>
</dbReference>
<evidence type="ECO:0000313" key="4">
    <source>
        <dbReference type="EMBL" id="KHT62833.1"/>
    </source>
</evidence>
<reference evidence="4 5" key="1">
    <citation type="submission" date="2014-12" db="EMBL/GenBank/DDBJ databases">
        <title>Genome sequencing of Photobacterium gaetbulicola AD005a.</title>
        <authorList>
            <person name="Adrian T.G.S."/>
            <person name="Chan K.G."/>
        </authorList>
    </citation>
    <scope>NUCLEOTIDE SEQUENCE [LARGE SCALE GENOMIC DNA]</scope>
    <source>
        <strain evidence="4 5">AD005a</strain>
    </source>
</reference>
<dbReference type="SUPFAM" id="SSF52402">
    <property type="entry name" value="Adenine nucleotide alpha hydrolases-like"/>
    <property type="match status" value="1"/>
</dbReference>
<dbReference type="Proteomes" id="UP000031278">
    <property type="component" value="Unassembled WGS sequence"/>
</dbReference>
<proteinExistence type="inferred from homology"/>
<protein>
    <recommendedName>
        <fullName evidence="2">Universal stress protein</fullName>
    </recommendedName>
</protein>
<evidence type="ECO:0000313" key="5">
    <source>
        <dbReference type="Proteomes" id="UP000031278"/>
    </source>
</evidence>
<dbReference type="InterPro" id="IPR014729">
    <property type="entry name" value="Rossmann-like_a/b/a_fold"/>
</dbReference>
<dbReference type="EMBL" id="JWLZ01000169">
    <property type="protein sequence ID" value="KHT62833.1"/>
    <property type="molecule type" value="Genomic_DNA"/>
</dbReference>